<accession>A0AAD3Y0S9</accession>
<organism evidence="1 2">
    <name type="scientific">Nepenthes gracilis</name>
    <name type="common">Slender pitcher plant</name>
    <dbReference type="NCBI Taxonomy" id="150966"/>
    <lineage>
        <taxon>Eukaryota</taxon>
        <taxon>Viridiplantae</taxon>
        <taxon>Streptophyta</taxon>
        <taxon>Embryophyta</taxon>
        <taxon>Tracheophyta</taxon>
        <taxon>Spermatophyta</taxon>
        <taxon>Magnoliopsida</taxon>
        <taxon>eudicotyledons</taxon>
        <taxon>Gunneridae</taxon>
        <taxon>Pentapetalae</taxon>
        <taxon>Caryophyllales</taxon>
        <taxon>Nepenthaceae</taxon>
        <taxon>Nepenthes</taxon>
    </lineage>
</organism>
<evidence type="ECO:0000313" key="1">
    <source>
        <dbReference type="EMBL" id="GMH22876.1"/>
    </source>
</evidence>
<dbReference type="Proteomes" id="UP001279734">
    <property type="component" value="Unassembled WGS sequence"/>
</dbReference>
<protein>
    <submittedName>
        <fullName evidence="1">Uncharacterized protein</fullName>
    </submittedName>
</protein>
<sequence>MALGWKTHDLEMECSLMLGGHPFWEESKQVVVQHVGAKTVTLGGENELLKELAMQLTQESEQQSRRLAEESK</sequence>
<dbReference type="AlphaFoldDB" id="A0AAD3Y0S9"/>
<proteinExistence type="predicted"/>
<dbReference type="EMBL" id="BSYO01000025">
    <property type="protein sequence ID" value="GMH22876.1"/>
    <property type="molecule type" value="Genomic_DNA"/>
</dbReference>
<keyword evidence="2" id="KW-1185">Reference proteome</keyword>
<comment type="caution">
    <text evidence="1">The sequence shown here is derived from an EMBL/GenBank/DDBJ whole genome shotgun (WGS) entry which is preliminary data.</text>
</comment>
<gene>
    <name evidence="1" type="ORF">Nepgr_024719</name>
</gene>
<name>A0AAD3Y0S9_NEPGR</name>
<evidence type="ECO:0000313" key="2">
    <source>
        <dbReference type="Proteomes" id="UP001279734"/>
    </source>
</evidence>
<reference evidence="1" key="1">
    <citation type="submission" date="2023-05" db="EMBL/GenBank/DDBJ databases">
        <title>Nepenthes gracilis genome sequencing.</title>
        <authorList>
            <person name="Fukushima K."/>
        </authorList>
    </citation>
    <scope>NUCLEOTIDE SEQUENCE</scope>
    <source>
        <strain evidence="1">SING2019-196</strain>
    </source>
</reference>